<proteinExistence type="predicted"/>
<dbReference type="Pfam" id="PF13481">
    <property type="entry name" value="AAA_25"/>
    <property type="match status" value="1"/>
</dbReference>
<dbReference type="RefSeq" id="WP_101900095.1">
    <property type="nucleotide sequence ID" value="NZ_CP025491.2"/>
</dbReference>
<dbReference type="InterPro" id="IPR054468">
    <property type="entry name" value="NrSPol-like_HBD"/>
</dbReference>
<dbReference type="Gene3D" id="3.40.50.300">
    <property type="entry name" value="P-loop containing nucleotide triphosphate hydrolases"/>
    <property type="match status" value="1"/>
</dbReference>
<dbReference type="Proteomes" id="UP000234343">
    <property type="component" value="Chromosome"/>
</dbReference>
<evidence type="ECO:0000259" key="1">
    <source>
        <dbReference type="Pfam" id="PF22763"/>
    </source>
</evidence>
<evidence type="ECO:0000313" key="2">
    <source>
        <dbReference type="EMBL" id="AUH72480.1"/>
    </source>
</evidence>
<feature type="domain" description="NrS-1 polymerase-like HBD" evidence="1">
    <location>
        <begin position="296"/>
        <end position="353"/>
    </location>
</feature>
<name>A0A2H5FLU7_9GAMM</name>
<sequence length="735" mass="82467">MDTPTITPEKNTLNALNIPNQPSTVNSLMGVLPLPLNAFESYKQFIVYVLVPRDNGTGKMDKIPTNPKTLKAFNAHTAENWITAKEALLLSSLLGKQYGVGFVLTDKDPFCCIDIDDCLKIPGDITSATPIALKLMAMFPGAAIEISISGKGLHLFFSYRGNIPSHTCKNAEYKIELYTRERFIALACIYVRGDAATDHTEALYKVIETFFHVTVTTRTNRGAIYQQWEAQIAQGVDPIWSGEEDDDRLIEYMCNSNSPGAIFGSKASVRDLWEGNAEPLAKTYPANGHEKGYDESSADLALACHLSFWTGKDAERILKLMWKSKLKRDKWDRDNYLKRTILKAISTQQSVYTSTSKNSSLPPPSAPNASNPEWVEISIADVFTNPPKTPYFRIESLLPDGELTLLSAHGGTGKSLLALQAAVCLAMGIPFMGKTVIRSRVLFFSAEDDSEVIRHRFEKICRHLQLKPENVAENMMLIDATQNPCLYAENANNRSTVTPEYIKLREKVRLFNAEVVIIDNASDTFDGNENNRSQVRSFLRSLVQIGIERKVTILLIAHVDKNKAKGENNLEGYSGSTAWHNTARSRLYLSKCDDRVLKLEHQKSNHGQLSESICMTFSLDYILVLTNYSNNVPNETILRGVMTLIGKYYERGDFISPAANARPNVFKALKDDPDFPQSIHDNKQMKVLLKHAESTKLLIIEEYKNDDHKNRKRYKLTDKAQNLISVQCKSINTDS</sequence>
<dbReference type="AlphaFoldDB" id="A0A2H5FLU7"/>
<organism evidence="2 3">
    <name type="scientific">Legionella sainthelensi</name>
    <dbReference type="NCBI Taxonomy" id="28087"/>
    <lineage>
        <taxon>Bacteria</taxon>
        <taxon>Pseudomonadati</taxon>
        <taxon>Pseudomonadota</taxon>
        <taxon>Gammaproteobacteria</taxon>
        <taxon>Legionellales</taxon>
        <taxon>Legionellaceae</taxon>
        <taxon>Legionella</taxon>
    </lineage>
</organism>
<dbReference type="SUPFAM" id="SSF52540">
    <property type="entry name" value="P-loop containing nucleoside triphosphate hydrolases"/>
    <property type="match status" value="1"/>
</dbReference>
<evidence type="ECO:0000313" key="3">
    <source>
        <dbReference type="Proteomes" id="UP000234343"/>
    </source>
</evidence>
<dbReference type="Pfam" id="PF22763">
    <property type="entry name" value="NrS1-1_pol-like_HBD"/>
    <property type="match status" value="1"/>
</dbReference>
<accession>A0A2H5FLU7</accession>
<protein>
    <recommendedName>
        <fullName evidence="1">NrS-1 polymerase-like HBD domain-containing protein</fullName>
    </recommendedName>
</protein>
<dbReference type="EMBL" id="CP025491">
    <property type="protein sequence ID" value="AUH72480.1"/>
    <property type="molecule type" value="Genomic_DNA"/>
</dbReference>
<reference evidence="2 3" key="1">
    <citation type="submission" date="2017-12" db="EMBL/GenBank/DDBJ databases">
        <title>Legionella sainthelensi LA01-117, whole genome sequence of a clinical isolate from New Zealand.</title>
        <authorList>
            <person name="Cree S.L."/>
            <person name="Slow S."/>
            <person name="Kennedy M.A."/>
            <person name="Murdoch D.R."/>
            <person name="Biggs P.J."/>
            <person name="Anderson T."/>
        </authorList>
    </citation>
    <scope>NUCLEOTIDE SEQUENCE [LARGE SCALE GENOMIC DNA]</scope>
    <source>
        <strain evidence="2 3">LA01-117</strain>
    </source>
</reference>
<dbReference type="InterPro" id="IPR027417">
    <property type="entry name" value="P-loop_NTPase"/>
</dbReference>
<gene>
    <name evidence="2" type="ORF">CAB17_10715</name>
</gene>
<dbReference type="KEGG" id="lsh:CAB17_10715"/>
<keyword evidence="3" id="KW-1185">Reference proteome</keyword>